<protein>
    <submittedName>
        <fullName evidence="1">Uncharacterized protein</fullName>
    </submittedName>
</protein>
<accession>A0AAD4BXT2</accession>
<evidence type="ECO:0000313" key="1">
    <source>
        <dbReference type="EMBL" id="KAF8442986.1"/>
    </source>
</evidence>
<sequence>MEIFSDVELPDYSPSIPPDYSSTPLPGEQCIQRTPKQTTRCRENCAFTYEEHGMSLTLRGCREENGIPTFGLCSTVHGEFSPANRKKIVSVVVRLEARIRVKTRSGMLSHTLFSRERPLWRRSDSTSDECPGLLPVSISFPSGYRDKEHGRPHRLPPSMSISHPRRVAIVHSLKVIVRRITCPIFSGTKEMCLSAYLRYSPRVRPPRPSPPTFSSIKVCPEDWQEEIWGMTKVSSSEEKEPLTAQCHLFMPSVGVFASSEVVPFHISFCSSTTFLGSIAQHVTQSNVCLEKPIHVFLLRRTTVSIGEHKNIQDEVLGIGRVSPNPITTIEPVLDNVLDNAATQSWDGEIHWERPIEYSSFTTSVVEVKDFFVVSLLAPPGPLESIPSQLYQTFPIRLVTHPWVDGS</sequence>
<evidence type="ECO:0000313" key="2">
    <source>
        <dbReference type="Proteomes" id="UP001194468"/>
    </source>
</evidence>
<reference evidence="1" key="1">
    <citation type="submission" date="2019-10" db="EMBL/GenBank/DDBJ databases">
        <authorList>
            <consortium name="DOE Joint Genome Institute"/>
            <person name="Kuo A."/>
            <person name="Miyauchi S."/>
            <person name="Kiss E."/>
            <person name="Drula E."/>
            <person name="Kohler A."/>
            <person name="Sanchez-Garcia M."/>
            <person name="Andreopoulos B."/>
            <person name="Barry K.W."/>
            <person name="Bonito G."/>
            <person name="Buee M."/>
            <person name="Carver A."/>
            <person name="Chen C."/>
            <person name="Cichocki N."/>
            <person name="Clum A."/>
            <person name="Culley D."/>
            <person name="Crous P.W."/>
            <person name="Fauchery L."/>
            <person name="Girlanda M."/>
            <person name="Hayes R."/>
            <person name="Keri Z."/>
            <person name="LaButti K."/>
            <person name="Lipzen A."/>
            <person name="Lombard V."/>
            <person name="Magnuson J."/>
            <person name="Maillard F."/>
            <person name="Morin E."/>
            <person name="Murat C."/>
            <person name="Nolan M."/>
            <person name="Ohm R."/>
            <person name="Pangilinan J."/>
            <person name="Pereira M."/>
            <person name="Perotto S."/>
            <person name="Peter M."/>
            <person name="Riley R."/>
            <person name="Sitrit Y."/>
            <person name="Stielow B."/>
            <person name="Szollosi G."/>
            <person name="Zifcakova L."/>
            <person name="Stursova M."/>
            <person name="Spatafora J.W."/>
            <person name="Tedersoo L."/>
            <person name="Vaario L.-M."/>
            <person name="Yamada A."/>
            <person name="Yan M."/>
            <person name="Wang P."/>
            <person name="Xu J."/>
            <person name="Bruns T."/>
            <person name="Baldrian P."/>
            <person name="Vilgalys R."/>
            <person name="Henrissat B."/>
            <person name="Grigoriev I.V."/>
            <person name="Hibbett D."/>
            <person name="Nagy L.G."/>
            <person name="Martin F.M."/>
        </authorList>
    </citation>
    <scope>NUCLEOTIDE SEQUENCE</scope>
    <source>
        <strain evidence="1">BED1</strain>
    </source>
</reference>
<reference evidence="1" key="2">
    <citation type="journal article" date="2020" name="Nat. Commun.">
        <title>Large-scale genome sequencing of mycorrhizal fungi provides insights into the early evolution of symbiotic traits.</title>
        <authorList>
            <person name="Miyauchi S."/>
            <person name="Kiss E."/>
            <person name="Kuo A."/>
            <person name="Drula E."/>
            <person name="Kohler A."/>
            <person name="Sanchez-Garcia M."/>
            <person name="Morin E."/>
            <person name="Andreopoulos B."/>
            <person name="Barry K.W."/>
            <person name="Bonito G."/>
            <person name="Buee M."/>
            <person name="Carver A."/>
            <person name="Chen C."/>
            <person name="Cichocki N."/>
            <person name="Clum A."/>
            <person name="Culley D."/>
            <person name="Crous P.W."/>
            <person name="Fauchery L."/>
            <person name="Girlanda M."/>
            <person name="Hayes R.D."/>
            <person name="Keri Z."/>
            <person name="LaButti K."/>
            <person name="Lipzen A."/>
            <person name="Lombard V."/>
            <person name="Magnuson J."/>
            <person name="Maillard F."/>
            <person name="Murat C."/>
            <person name="Nolan M."/>
            <person name="Ohm R.A."/>
            <person name="Pangilinan J."/>
            <person name="Pereira M.F."/>
            <person name="Perotto S."/>
            <person name="Peter M."/>
            <person name="Pfister S."/>
            <person name="Riley R."/>
            <person name="Sitrit Y."/>
            <person name="Stielow J.B."/>
            <person name="Szollosi G."/>
            <person name="Zifcakova L."/>
            <person name="Stursova M."/>
            <person name="Spatafora J.W."/>
            <person name="Tedersoo L."/>
            <person name="Vaario L.M."/>
            <person name="Yamada A."/>
            <person name="Yan M."/>
            <person name="Wang P."/>
            <person name="Xu J."/>
            <person name="Bruns T."/>
            <person name="Baldrian P."/>
            <person name="Vilgalys R."/>
            <person name="Dunand C."/>
            <person name="Henrissat B."/>
            <person name="Grigoriev I.V."/>
            <person name="Hibbett D."/>
            <person name="Nagy L.G."/>
            <person name="Martin F.M."/>
        </authorList>
    </citation>
    <scope>NUCLEOTIDE SEQUENCE</scope>
    <source>
        <strain evidence="1">BED1</strain>
    </source>
</reference>
<name>A0AAD4BXT2_BOLED</name>
<comment type="caution">
    <text evidence="1">The sequence shown here is derived from an EMBL/GenBank/DDBJ whole genome shotgun (WGS) entry which is preliminary data.</text>
</comment>
<organism evidence="1 2">
    <name type="scientific">Boletus edulis BED1</name>
    <dbReference type="NCBI Taxonomy" id="1328754"/>
    <lineage>
        <taxon>Eukaryota</taxon>
        <taxon>Fungi</taxon>
        <taxon>Dikarya</taxon>
        <taxon>Basidiomycota</taxon>
        <taxon>Agaricomycotina</taxon>
        <taxon>Agaricomycetes</taxon>
        <taxon>Agaricomycetidae</taxon>
        <taxon>Boletales</taxon>
        <taxon>Boletineae</taxon>
        <taxon>Boletaceae</taxon>
        <taxon>Boletoideae</taxon>
        <taxon>Boletus</taxon>
    </lineage>
</organism>
<gene>
    <name evidence="1" type="ORF">L210DRAFT_3759362</name>
</gene>
<dbReference type="AlphaFoldDB" id="A0AAD4BXT2"/>
<proteinExistence type="predicted"/>
<dbReference type="Proteomes" id="UP001194468">
    <property type="component" value="Unassembled WGS sequence"/>
</dbReference>
<dbReference type="EMBL" id="WHUW01000008">
    <property type="protein sequence ID" value="KAF8442986.1"/>
    <property type="molecule type" value="Genomic_DNA"/>
</dbReference>
<keyword evidence="2" id="KW-1185">Reference proteome</keyword>